<dbReference type="RefSeq" id="WP_092047718.1">
    <property type="nucleotide sequence ID" value="NZ_FOQD01000002.1"/>
</dbReference>
<dbReference type="OrthoDB" id="207168at2"/>
<evidence type="ECO:0000256" key="1">
    <source>
        <dbReference type="SAM" id="MobiDB-lite"/>
    </source>
</evidence>
<evidence type="ECO:0000313" key="3">
    <source>
        <dbReference type="EMBL" id="SFH67511.1"/>
    </source>
</evidence>
<feature type="transmembrane region" description="Helical" evidence="2">
    <location>
        <begin position="1001"/>
        <end position="1019"/>
    </location>
</feature>
<feature type="transmembrane region" description="Helical" evidence="2">
    <location>
        <begin position="1051"/>
        <end position="1068"/>
    </location>
</feature>
<proteinExistence type="predicted"/>
<dbReference type="STRING" id="1576369.SAMN05421753_1028"/>
<feature type="transmembrane region" description="Helical" evidence="2">
    <location>
        <begin position="1026"/>
        <end position="1045"/>
    </location>
</feature>
<evidence type="ECO:0000313" key="4">
    <source>
        <dbReference type="Proteomes" id="UP000199518"/>
    </source>
</evidence>
<protein>
    <submittedName>
        <fullName evidence="3">Uncharacterized protein</fullName>
    </submittedName>
</protein>
<accession>A0A1I3C0K7</accession>
<dbReference type="AlphaFoldDB" id="A0A1I3C0K7"/>
<keyword evidence="2" id="KW-0812">Transmembrane</keyword>
<sequence>MGNGDLRWQIDHGFLRTVVFIATQGVLQPHARKRPTRLLTWTTLCCLWLTVLVSPGFCQPAVPLDPAGASTPVIPATPPTLGESSLTPGSGSTLTPEIPEYHLTQVHLDADVGADRVNLVATIELMINRGEGWHRVPLRLGSAHVTKREYSGTGEESPDVTPRSADEGLVWLFKGLGRHQIKLHAWIPYKPAAAGGQFQLSLPRLPPQFEARIKARIPDPNAVVRSTKTLTVLDITRTAKETVIDASVVGNLLLFAWQTPSAAGETISLVQSWFHLKPAAEHLSLVVEQNFELQQTTADSLLINLPTDFRLAQLSGSSFRAYEQVPDRPGWVRVYFTNDNLGRLHLRWVLERDFSQTAQTLEIEGFHVEGAVREEGLIRIDEFENLRIVPRPADSPLVHRIGVNQVRSLGSGVPLTAYEYLKQPFRLTFDIQPMAPYFLVEPKQHLHFESDAVELTATSAVRIERGAISELKLHWPHWLEQGWRVQSVNVDSDSVGPLAYDATSQPGTVRLWWPNALNQDAVFTVLFRRPVSVDPAAEDAFRASLQLPVPLASELAPAMLQVDAADQLSVELLTKEGEPLPRATVETASTISNIPGASTIQTYRIEDLDETFVAKVESHQREVTAVTEIAVHDAAPTRLAIEQTIELNVTYGRVRTLELVLPPELMAHIPDWAVPQGIDVTSQGQKLALQQGMAPNVLKVDLGQERIGRFKIEVAYGFPVPAEDATRDVDLPVIALNGVPFGRAECLIDTLETLQVRPASPGWEALQTSPSQARWINPLRSGPLTAIPLTMGLKLADSSQQYVVQRMQVRTIFAAEGIAESWAEFQLDSPPTRVVIQFPPETEFKDKAFLLDGKPLPRSAISQRSGAFNEITLTLPPKSSPHPRIAVRYRTPLEDPFGLTNRVSLPLPQFPRSVWVDETVWEMQLPEGQHLFTYPELLPQIQWVRHFLFWYREPTRSYLERRDTVDAQDVPAEFRFPDHHFYAFRGFGPVQQIEFQVMNRSLILLLGAGFTLLLGFVFWRVPATRNVFSLIVICFLFAAASLWYVEPILLLLQPAILGVVLALTATMIDSTTRPRVDDQSTLRNKLPRLPDISPEDSSPRSATTRIYRPVPAGKPREQD</sequence>
<reference evidence="4" key="1">
    <citation type="submission" date="2016-10" db="EMBL/GenBank/DDBJ databases">
        <authorList>
            <person name="Varghese N."/>
            <person name="Submissions S."/>
        </authorList>
    </citation>
    <scope>NUCLEOTIDE SEQUENCE [LARGE SCALE GENOMIC DNA]</scope>
    <source>
        <strain evidence="4">DSM 26348</strain>
    </source>
</reference>
<gene>
    <name evidence="3" type="ORF">SAMN05421753_1028</name>
</gene>
<keyword evidence="2" id="KW-1133">Transmembrane helix</keyword>
<dbReference type="EMBL" id="FOQD01000002">
    <property type="protein sequence ID" value="SFH67511.1"/>
    <property type="molecule type" value="Genomic_DNA"/>
</dbReference>
<keyword evidence="2" id="KW-0472">Membrane</keyword>
<keyword evidence="4" id="KW-1185">Reference proteome</keyword>
<organism evidence="3 4">
    <name type="scientific">Planctomicrobium piriforme</name>
    <dbReference type="NCBI Taxonomy" id="1576369"/>
    <lineage>
        <taxon>Bacteria</taxon>
        <taxon>Pseudomonadati</taxon>
        <taxon>Planctomycetota</taxon>
        <taxon>Planctomycetia</taxon>
        <taxon>Planctomycetales</taxon>
        <taxon>Planctomycetaceae</taxon>
        <taxon>Planctomicrobium</taxon>
    </lineage>
</organism>
<name>A0A1I3C0K7_9PLAN</name>
<feature type="compositionally biased region" description="Polar residues" evidence="1">
    <location>
        <begin position="1095"/>
        <end position="1104"/>
    </location>
</feature>
<evidence type="ECO:0000256" key="2">
    <source>
        <dbReference type="SAM" id="Phobius"/>
    </source>
</evidence>
<feature type="region of interest" description="Disordered" evidence="1">
    <location>
        <begin position="1085"/>
        <end position="1119"/>
    </location>
</feature>
<dbReference type="Proteomes" id="UP000199518">
    <property type="component" value="Unassembled WGS sequence"/>
</dbReference>